<dbReference type="PRINTS" id="PR00947">
    <property type="entry name" value="CUTICLE"/>
</dbReference>
<dbReference type="Proteomes" id="UP001153714">
    <property type="component" value="Chromosome 13"/>
</dbReference>
<dbReference type="InterPro" id="IPR000618">
    <property type="entry name" value="Insect_cuticle"/>
</dbReference>
<name>A0A9N9QWN7_9NEOP</name>
<feature type="region of interest" description="Disordered" evidence="4">
    <location>
        <begin position="68"/>
        <end position="100"/>
    </location>
</feature>
<dbReference type="Pfam" id="PF00379">
    <property type="entry name" value="Chitin_bind_4"/>
    <property type="match status" value="1"/>
</dbReference>
<dbReference type="InterPro" id="IPR051217">
    <property type="entry name" value="Insect_Cuticle_Struc_Prot"/>
</dbReference>
<keyword evidence="2" id="KW-0732">Signal</keyword>
<dbReference type="PANTHER" id="PTHR12236:SF14">
    <property type="entry name" value="CUTICULAR PROTEIN 66CB"/>
    <property type="match status" value="1"/>
</dbReference>
<reference evidence="5" key="1">
    <citation type="submission" date="2021-12" db="EMBL/GenBank/DDBJ databases">
        <authorList>
            <person name="King R."/>
        </authorList>
    </citation>
    <scope>NUCLEOTIDE SEQUENCE</scope>
</reference>
<keyword evidence="1 3" id="KW-0193">Cuticle</keyword>
<dbReference type="GO" id="GO:0005615">
    <property type="term" value="C:extracellular space"/>
    <property type="evidence" value="ECO:0007669"/>
    <property type="project" value="TreeGrafter"/>
</dbReference>
<reference evidence="5" key="2">
    <citation type="submission" date="2022-10" db="EMBL/GenBank/DDBJ databases">
        <authorList>
            <consortium name="ENA_rothamsted_submissions"/>
            <consortium name="culmorum"/>
            <person name="King R."/>
        </authorList>
    </citation>
    <scope>NUCLEOTIDE SEQUENCE</scope>
</reference>
<dbReference type="GO" id="GO:0031012">
    <property type="term" value="C:extracellular matrix"/>
    <property type="evidence" value="ECO:0007669"/>
    <property type="project" value="TreeGrafter"/>
</dbReference>
<dbReference type="AlphaFoldDB" id="A0A9N9QWN7"/>
<accession>A0A9N9QWN7</accession>
<feature type="region of interest" description="Disordered" evidence="4">
    <location>
        <begin position="170"/>
        <end position="190"/>
    </location>
</feature>
<dbReference type="OrthoDB" id="8021718at2759"/>
<protein>
    <submittedName>
        <fullName evidence="5">Uncharacterized protein</fullName>
    </submittedName>
</protein>
<feature type="compositionally biased region" description="Polar residues" evidence="4">
    <location>
        <begin position="82"/>
        <end position="94"/>
    </location>
</feature>
<organism evidence="5 6">
    <name type="scientific">Diatraea saccharalis</name>
    <name type="common">sugarcane borer</name>
    <dbReference type="NCBI Taxonomy" id="40085"/>
    <lineage>
        <taxon>Eukaryota</taxon>
        <taxon>Metazoa</taxon>
        <taxon>Ecdysozoa</taxon>
        <taxon>Arthropoda</taxon>
        <taxon>Hexapoda</taxon>
        <taxon>Insecta</taxon>
        <taxon>Pterygota</taxon>
        <taxon>Neoptera</taxon>
        <taxon>Endopterygota</taxon>
        <taxon>Lepidoptera</taxon>
        <taxon>Glossata</taxon>
        <taxon>Ditrysia</taxon>
        <taxon>Pyraloidea</taxon>
        <taxon>Crambidae</taxon>
        <taxon>Crambinae</taxon>
        <taxon>Diatraea</taxon>
    </lineage>
</organism>
<dbReference type="PANTHER" id="PTHR12236">
    <property type="entry name" value="STRUCTURAL CONTITUENT OF CUTICLE"/>
    <property type="match status" value="1"/>
</dbReference>
<evidence type="ECO:0000313" key="6">
    <source>
        <dbReference type="Proteomes" id="UP001153714"/>
    </source>
</evidence>
<evidence type="ECO:0000256" key="2">
    <source>
        <dbReference type="ARBA" id="ARBA00022729"/>
    </source>
</evidence>
<keyword evidence="6" id="KW-1185">Reference proteome</keyword>
<gene>
    <name evidence="5" type="ORF">DIATSA_LOCUS2998</name>
</gene>
<evidence type="ECO:0000313" key="5">
    <source>
        <dbReference type="EMBL" id="CAG9784936.1"/>
    </source>
</evidence>
<proteinExistence type="predicted"/>
<evidence type="ECO:0000256" key="1">
    <source>
        <dbReference type="ARBA" id="ARBA00022460"/>
    </source>
</evidence>
<dbReference type="PROSITE" id="PS51155">
    <property type="entry name" value="CHIT_BIND_RR_2"/>
    <property type="match status" value="1"/>
</dbReference>
<dbReference type="EMBL" id="OU893344">
    <property type="protein sequence ID" value="CAG9784936.1"/>
    <property type="molecule type" value="Genomic_DNA"/>
</dbReference>
<dbReference type="GO" id="GO:0042302">
    <property type="term" value="F:structural constituent of cuticle"/>
    <property type="evidence" value="ECO:0007669"/>
    <property type="project" value="UniProtKB-UniRule"/>
</dbReference>
<evidence type="ECO:0000256" key="4">
    <source>
        <dbReference type="SAM" id="MobiDB-lite"/>
    </source>
</evidence>
<sequence length="274" mass="31948">MLIHQFYRGSRGRKIEMLAKIVILALALVATYCEEHSYTLKTHIQHELPEAYKHYEHIPVRLHQETKEVQYQSEPESHGHAYSSQNIASHQQQQESHEDVGHTRPVYEYVPAHSEENLHQHSVPQQKLQAVHYARPSYHQQSQDHAPVVQNDQPQISHSHGSMYHHYKTHSQQAPSYHHQPESHSHHSEDEPVDFYAHPKYQYEYNVEDPHTGDNKYQHEFRDGDVVKGVYSLHEADGSIRTVEYTSDKHNGFNAVVKHTAPGQHVQIESHHHN</sequence>
<feature type="compositionally biased region" description="Basic and acidic residues" evidence="4">
    <location>
        <begin position="179"/>
        <end position="190"/>
    </location>
</feature>
<evidence type="ECO:0000256" key="3">
    <source>
        <dbReference type="PROSITE-ProRule" id="PRU00497"/>
    </source>
</evidence>